<feature type="transmembrane region" description="Helical" evidence="9">
    <location>
        <begin position="442"/>
        <end position="461"/>
    </location>
</feature>
<keyword evidence="8 9" id="KW-0472">Membrane</keyword>
<dbReference type="GO" id="GO:0005452">
    <property type="term" value="F:solute:inorganic anion antiporter activity"/>
    <property type="evidence" value="ECO:0007669"/>
    <property type="project" value="InterPro"/>
</dbReference>
<dbReference type="PANTHER" id="PTHR11453">
    <property type="entry name" value="ANION EXCHANGE PROTEIN"/>
    <property type="match status" value="1"/>
</dbReference>
<proteinExistence type="inferred from homology"/>
<accession>A0A8C7Z5V8</accession>
<name>A0A8C7Z5V8_9TELE</name>
<feature type="transmembrane region" description="Helical" evidence="9">
    <location>
        <begin position="296"/>
        <end position="317"/>
    </location>
</feature>
<keyword evidence="5 9" id="KW-0812">Transmembrane</keyword>
<feature type="transmembrane region" description="Helical" evidence="9">
    <location>
        <begin position="251"/>
        <end position="272"/>
    </location>
</feature>
<dbReference type="GeneTree" id="ENSGT00940000154894"/>
<evidence type="ECO:0000313" key="12">
    <source>
        <dbReference type="Proteomes" id="UP000694383"/>
    </source>
</evidence>
<dbReference type="SUPFAM" id="SSF55804">
    <property type="entry name" value="Phoshotransferase/anion transport protein"/>
    <property type="match status" value="1"/>
</dbReference>
<evidence type="ECO:0000256" key="2">
    <source>
        <dbReference type="ARBA" id="ARBA00010993"/>
    </source>
</evidence>
<dbReference type="Proteomes" id="UP000694383">
    <property type="component" value="Unplaced"/>
</dbReference>
<feature type="transmembrane region" description="Helical" evidence="9">
    <location>
        <begin position="515"/>
        <end position="537"/>
    </location>
</feature>
<reference evidence="11" key="2">
    <citation type="submission" date="2025-09" db="UniProtKB">
        <authorList>
            <consortium name="Ensembl"/>
        </authorList>
    </citation>
    <scope>IDENTIFICATION</scope>
</reference>
<feature type="domain" description="Bicarbonate transporter-like transmembrane" evidence="10">
    <location>
        <begin position="282"/>
        <end position="685"/>
    </location>
</feature>
<feature type="transmembrane region" description="Helical" evidence="9">
    <location>
        <begin position="574"/>
        <end position="593"/>
    </location>
</feature>
<sequence>MNFEEEVRALRDLDGFLAKASILLDETAASLDDVLKRMLHHVGQDGHAYEPSCNFEEVMSLLFTDAGAQEVNVHLLSETIQGVTATSTGIQYQQSWLCILCNVKHLQRRHVCISRLERPQNWGENCCEVRYVILILAPSKMKSTKTAMELGRTFATLFSDISFRQKLLETKTQEEFKEALLFQRHQLTAANQQPTALGKEETDPRSHKPLKCKDFFKVGRGIYEDFCRRLPFYPSDFTDGIVGSNKTLLKYMTTAIFLYIAILLPAIAFGSLNDESTRGEIVIRGICDDYNLDFPAFYACIGLWNCLFLILGGIFNVSLLMKLFKRSTEEVIALFISIAFVVDAVKGTVKIFQRYYNAPTSTNRSLEDFRQGGELLEGNRSEVAARLMLNALPETIIHCSRERPVLCLLLMLGTLWMGYTLYQFKRSPFLHAKVREVLSDCALPISVLLFSFIGSYIFSDIERYPVRLMSMNVVSAMGLGFLLALLIFIDQNIVVSLTNAPENRLLKGTAYHWDLMLSGLINILMSVLGLPWMHAAFPHSTLHVRQLAFVEQRVEGGHLYETIVQVKETRLTSLAANIFIGVSLLLLPVPLQWIPKPVLYGLFLYIALTSIDGNQMCDRMALLLKEQTSYPPTHYIRKVPQRKIHYFTFLQMMQLLVLCTFGMYPIPYMKMIFPLVMIFLIPMRYDPLVPRLTSVTKAPS</sequence>
<evidence type="ECO:0000256" key="1">
    <source>
        <dbReference type="ARBA" id="ARBA00004651"/>
    </source>
</evidence>
<dbReference type="Gene3D" id="1.10.287.570">
    <property type="entry name" value="Helical hairpin bin"/>
    <property type="match status" value="1"/>
</dbReference>
<evidence type="ECO:0000256" key="5">
    <source>
        <dbReference type="ARBA" id="ARBA00022692"/>
    </source>
</evidence>
<keyword evidence="7" id="KW-0406">Ion transport</keyword>
<evidence type="ECO:0000256" key="7">
    <source>
        <dbReference type="ARBA" id="ARBA00023065"/>
    </source>
</evidence>
<dbReference type="PANTHER" id="PTHR11453:SF127">
    <property type="entry name" value="SOLUTE CARRIER FAMILY 4 MEMBER 11"/>
    <property type="match status" value="1"/>
</dbReference>
<keyword evidence="6 9" id="KW-1133">Transmembrane helix</keyword>
<dbReference type="InterPro" id="IPR011531">
    <property type="entry name" value="HCO3_transpt-like_TM_dom"/>
</dbReference>
<evidence type="ECO:0000256" key="3">
    <source>
        <dbReference type="ARBA" id="ARBA00022448"/>
    </source>
</evidence>
<evidence type="ECO:0000313" key="11">
    <source>
        <dbReference type="Ensembl" id="ENSOSIP00000038908.1"/>
    </source>
</evidence>
<comment type="subcellular location">
    <subcellularLocation>
        <location evidence="1">Cell membrane</location>
        <topology evidence="1">Multi-pass membrane protein</topology>
    </subcellularLocation>
</comment>
<dbReference type="GO" id="GO:0050801">
    <property type="term" value="P:monoatomic ion homeostasis"/>
    <property type="evidence" value="ECO:0007669"/>
    <property type="project" value="TreeGrafter"/>
</dbReference>
<dbReference type="Gene3D" id="3.40.930.10">
    <property type="entry name" value="Mannitol-specific EII, Chain A"/>
    <property type="match status" value="1"/>
</dbReference>
<keyword evidence="4" id="KW-1003">Cell membrane</keyword>
<organism evidence="11 12">
    <name type="scientific">Oryzias sinensis</name>
    <name type="common">Chinese medaka</name>
    <dbReference type="NCBI Taxonomy" id="183150"/>
    <lineage>
        <taxon>Eukaryota</taxon>
        <taxon>Metazoa</taxon>
        <taxon>Chordata</taxon>
        <taxon>Craniata</taxon>
        <taxon>Vertebrata</taxon>
        <taxon>Euteleostomi</taxon>
        <taxon>Actinopterygii</taxon>
        <taxon>Neopterygii</taxon>
        <taxon>Teleostei</taxon>
        <taxon>Neoteleostei</taxon>
        <taxon>Acanthomorphata</taxon>
        <taxon>Ovalentaria</taxon>
        <taxon>Atherinomorphae</taxon>
        <taxon>Beloniformes</taxon>
        <taxon>Adrianichthyidae</taxon>
        <taxon>Oryziinae</taxon>
        <taxon>Oryzias</taxon>
    </lineage>
</organism>
<keyword evidence="12" id="KW-1185">Reference proteome</keyword>
<dbReference type="FunFam" id="3.40.930.10:FF:000017">
    <property type="entry name" value="Solute carrier family 4, sodium borate transporter, member 11"/>
    <property type="match status" value="1"/>
</dbReference>
<evidence type="ECO:0000256" key="8">
    <source>
        <dbReference type="ARBA" id="ARBA00023136"/>
    </source>
</evidence>
<evidence type="ECO:0000259" key="10">
    <source>
        <dbReference type="Pfam" id="PF00955"/>
    </source>
</evidence>
<dbReference type="GO" id="GO:0016323">
    <property type="term" value="C:basolateral plasma membrane"/>
    <property type="evidence" value="ECO:0007669"/>
    <property type="project" value="TreeGrafter"/>
</dbReference>
<dbReference type="InterPro" id="IPR016152">
    <property type="entry name" value="PTrfase/Anion_transptr"/>
</dbReference>
<feature type="transmembrane region" description="Helical" evidence="9">
    <location>
        <begin position="672"/>
        <end position="689"/>
    </location>
</feature>
<reference evidence="11" key="1">
    <citation type="submission" date="2025-08" db="UniProtKB">
        <authorList>
            <consortium name="Ensembl"/>
        </authorList>
    </citation>
    <scope>IDENTIFICATION</scope>
</reference>
<protein>
    <submittedName>
        <fullName evidence="11">Solute carrier family 4 member 11</fullName>
    </submittedName>
</protein>
<evidence type="ECO:0000256" key="6">
    <source>
        <dbReference type="ARBA" id="ARBA00022989"/>
    </source>
</evidence>
<evidence type="ECO:0000256" key="9">
    <source>
        <dbReference type="SAM" id="Phobius"/>
    </source>
</evidence>
<comment type="similarity">
    <text evidence="2">Belongs to the anion exchanger (TC 2.A.31) family.</text>
</comment>
<dbReference type="Ensembl" id="ENSOSIT00000041012.1">
    <property type="protein sequence ID" value="ENSOSIP00000038908.1"/>
    <property type="gene ID" value="ENSOSIG00000018630.1"/>
</dbReference>
<keyword evidence="3" id="KW-0813">Transport</keyword>
<dbReference type="FunFam" id="1.10.287.570:FF:000002">
    <property type="entry name" value="Solute carrier family 4 member 11"/>
    <property type="match status" value="1"/>
</dbReference>
<dbReference type="InterPro" id="IPR003020">
    <property type="entry name" value="HCO3_transpt_euk"/>
</dbReference>
<dbReference type="Pfam" id="PF00955">
    <property type="entry name" value="HCO3_cotransp"/>
    <property type="match status" value="1"/>
</dbReference>
<feature type="transmembrane region" description="Helical" evidence="9">
    <location>
        <begin position="473"/>
        <end position="495"/>
    </location>
</feature>
<evidence type="ECO:0000256" key="4">
    <source>
        <dbReference type="ARBA" id="ARBA00022475"/>
    </source>
</evidence>
<feature type="transmembrane region" description="Helical" evidence="9">
    <location>
        <begin position="405"/>
        <end position="422"/>
    </location>
</feature>
<dbReference type="AlphaFoldDB" id="A0A8C7Z5V8"/>
<dbReference type="GO" id="GO:0006820">
    <property type="term" value="P:monoatomic anion transport"/>
    <property type="evidence" value="ECO:0007669"/>
    <property type="project" value="InterPro"/>
</dbReference>